<evidence type="ECO:0000256" key="7">
    <source>
        <dbReference type="ARBA" id="ARBA00022792"/>
    </source>
</evidence>
<dbReference type="InterPro" id="IPR001516">
    <property type="entry name" value="Proton_antipo_N"/>
</dbReference>
<proteinExistence type="inferred from homology"/>
<evidence type="ECO:0000256" key="13">
    <source>
        <dbReference type="ARBA" id="ARBA00023128"/>
    </source>
</evidence>
<feature type="domain" description="NADH dehydrogenase subunit 5 C-terminal" evidence="19">
    <location>
        <begin position="422"/>
        <end position="601"/>
    </location>
</feature>
<comment type="function">
    <text evidence="16">Core subunit of the mitochondrial membrane respiratory chain NADH dehydrogenase (Complex I) which catalyzes electron transfer from NADH through the respiratory chain, using ubiquinone as an electron acceptor. Essential for the catalytic activity and assembly of complex I.</text>
</comment>
<feature type="transmembrane region" description="Helical" evidence="16">
    <location>
        <begin position="406"/>
        <end position="433"/>
    </location>
</feature>
<dbReference type="InterPro" id="IPR018393">
    <property type="entry name" value="NADHpl_OxRdtase_5_subgr"/>
</dbReference>
<reference evidence="20" key="1">
    <citation type="journal article" date="2020" name="J. Zoolog. Syst. Evol. Res.">
        <title>Phylogeny of African fruit bats (Chiroptera, Pteropodidae) based on complete mitochondrial genomes.</title>
        <authorList>
            <person name="Hassanin A."/>
            <person name="Bonillo C."/>
            <person name="Tshikung D."/>
            <person name="Pongombo Shongo C."/>
            <person name="Pourrut X."/>
            <person name="Kadjo B."/>
            <person name="Nakoune E."/>
            <person name="Tu V.T."/>
            <person name="Prie V."/>
            <person name="Goodman S.M."/>
        </authorList>
    </citation>
    <scope>NUCLEOTIDE SEQUENCE</scope>
    <source>
        <strain evidence="20">G0935</strain>
    </source>
</reference>
<feature type="transmembrane region" description="Helical" evidence="16">
    <location>
        <begin position="39"/>
        <end position="58"/>
    </location>
</feature>
<evidence type="ECO:0000256" key="2">
    <source>
        <dbReference type="ARBA" id="ARBA00012944"/>
    </source>
</evidence>
<dbReference type="Pfam" id="PF06455">
    <property type="entry name" value="NADH5_C"/>
    <property type="match status" value="1"/>
</dbReference>
<evidence type="ECO:0000256" key="6">
    <source>
        <dbReference type="ARBA" id="ARBA00022692"/>
    </source>
</evidence>
<keyword evidence="14 16" id="KW-0472">Membrane</keyword>
<dbReference type="PANTHER" id="PTHR42829:SF2">
    <property type="entry name" value="NADH-UBIQUINONE OXIDOREDUCTASE CHAIN 5"/>
    <property type="match status" value="1"/>
</dbReference>
<evidence type="ECO:0000256" key="12">
    <source>
        <dbReference type="ARBA" id="ARBA00023075"/>
    </source>
</evidence>
<evidence type="ECO:0000256" key="1">
    <source>
        <dbReference type="ARBA" id="ARBA00004448"/>
    </source>
</evidence>
<dbReference type="GO" id="GO:0005743">
    <property type="term" value="C:mitochondrial inner membrane"/>
    <property type="evidence" value="ECO:0007669"/>
    <property type="project" value="UniProtKB-SubCell"/>
</dbReference>
<evidence type="ECO:0000256" key="5">
    <source>
        <dbReference type="ARBA" id="ARBA00022660"/>
    </source>
</evidence>
<dbReference type="GO" id="GO:0008137">
    <property type="term" value="F:NADH dehydrogenase (ubiquinone) activity"/>
    <property type="evidence" value="ECO:0007669"/>
    <property type="project" value="UniProtKB-EC"/>
</dbReference>
<dbReference type="InterPro" id="IPR001750">
    <property type="entry name" value="ND/Mrp_TM"/>
</dbReference>
<feature type="transmembrane region" description="Helical" evidence="16">
    <location>
        <begin position="325"/>
        <end position="347"/>
    </location>
</feature>
<dbReference type="GeneID" id="54114529"/>
<dbReference type="AlphaFoldDB" id="A0A6G9DUT7"/>
<evidence type="ECO:0000256" key="9">
    <source>
        <dbReference type="ARBA" id="ARBA00022982"/>
    </source>
</evidence>
<comment type="similarity">
    <text evidence="16">Belongs to the complex I subunit 5 family.</text>
</comment>
<dbReference type="RefSeq" id="YP_009754812.1">
    <property type="nucleotide sequence ID" value="NC_046919.1"/>
</dbReference>
<dbReference type="InterPro" id="IPR010934">
    <property type="entry name" value="NADH_DH_su5_C"/>
</dbReference>
<protein>
    <recommendedName>
        <fullName evidence="3 16">NADH-ubiquinone oxidoreductase chain 5</fullName>
        <ecNumber evidence="2 16">7.1.1.2</ecNumber>
    </recommendedName>
</protein>
<dbReference type="InterPro" id="IPR003945">
    <property type="entry name" value="NU5C-like"/>
</dbReference>
<evidence type="ECO:0000256" key="16">
    <source>
        <dbReference type="RuleBase" id="RU003404"/>
    </source>
</evidence>
<feature type="transmembrane region" description="Helical" evidence="16">
    <location>
        <begin position="484"/>
        <end position="502"/>
    </location>
</feature>
<keyword evidence="10 16" id="KW-1133">Transmembrane helix</keyword>
<keyword evidence="13 16" id="KW-0496">Mitochondrion</keyword>
<feature type="transmembrane region" description="Helical" evidence="16">
    <location>
        <begin position="84"/>
        <end position="105"/>
    </location>
</feature>
<keyword evidence="11 16" id="KW-0520">NAD</keyword>
<evidence type="ECO:0000259" key="17">
    <source>
        <dbReference type="Pfam" id="PF00361"/>
    </source>
</evidence>
<organism evidence="20">
    <name type="scientific">Myonycteris angolensis</name>
    <name type="common">Angolan soft-furred fruit bat</name>
    <name type="synonym">Lissonycteris angolensis</name>
    <dbReference type="NCBI Taxonomy" id="58071"/>
    <lineage>
        <taxon>Eukaryota</taxon>
        <taxon>Metazoa</taxon>
        <taxon>Chordata</taxon>
        <taxon>Craniata</taxon>
        <taxon>Vertebrata</taxon>
        <taxon>Euteleostomi</taxon>
        <taxon>Mammalia</taxon>
        <taxon>Eutheria</taxon>
        <taxon>Laurasiatheria</taxon>
        <taxon>Chiroptera</taxon>
        <taxon>Yinpterochiroptera</taxon>
        <taxon>Pteropodoidea</taxon>
        <taxon>Pteropodidae</taxon>
        <taxon>Epomophorinae</taxon>
        <taxon>Myonycterini</taxon>
        <taxon>Myonycteris</taxon>
    </lineage>
</organism>
<keyword evidence="5" id="KW-0679">Respiratory chain</keyword>
<feature type="transmembrane region" description="Helical" evidence="16">
    <location>
        <begin position="140"/>
        <end position="160"/>
    </location>
</feature>
<dbReference type="EMBL" id="MN816334">
    <property type="protein sequence ID" value="QIP52886.1"/>
    <property type="molecule type" value="Genomic_DNA"/>
</dbReference>
<dbReference type="PRINTS" id="PR01434">
    <property type="entry name" value="NADHDHGNASE5"/>
</dbReference>
<comment type="catalytic activity">
    <reaction evidence="15 16">
        <text>a ubiquinone + NADH + 5 H(+)(in) = a ubiquinol + NAD(+) + 4 H(+)(out)</text>
        <dbReference type="Rhea" id="RHEA:29091"/>
        <dbReference type="Rhea" id="RHEA-COMP:9565"/>
        <dbReference type="Rhea" id="RHEA-COMP:9566"/>
        <dbReference type="ChEBI" id="CHEBI:15378"/>
        <dbReference type="ChEBI" id="CHEBI:16389"/>
        <dbReference type="ChEBI" id="CHEBI:17976"/>
        <dbReference type="ChEBI" id="CHEBI:57540"/>
        <dbReference type="ChEBI" id="CHEBI:57945"/>
        <dbReference type="EC" id="7.1.1.2"/>
    </reaction>
</comment>
<feature type="domain" description="NADH-Ubiquinone oxidoreductase (complex I) chain 5 N-terminal" evidence="18">
    <location>
        <begin position="68"/>
        <end position="118"/>
    </location>
</feature>
<keyword evidence="6 16" id="KW-0812">Transmembrane</keyword>
<dbReference type="NCBIfam" id="TIGR01974">
    <property type="entry name" value="NDH_I_L"/>
    <property type="match status" value="1"/>
</dbReference>
<dbReference type="CTD" id="4540"/>
<feature type="transmembrane region" description="Helical" evidence="16">
    <location>
        <begin position="368"/>
        <end position="386"/>
    </location>
</feature>
<dbReference type="Pfam" id="PF00361">
    <property type="entry name" value="Proton_antipo_M"/>
    <property type="match status" value="1"/>
</dbReference>
<feature type="transmembrane region" description="Helical" evidence="16">
    <location>
        <begin position="586"/>
        <end position="604"/>
    </location>
</feature>
<keyword evidence="8" id="KW-1278">Translocase</keyword>
<geneLocation type="mitochondrion" evidence="20"/>
<sequence>MNLFASSTMLSLLILTMPIMISNSNLYTKKSYPNYVKTMVSYAFLMSLIPTMIFIQSGQETMISNWHWMTIQTLKLSLSFKLDYFSMIFMPVALFVTWSIMEFSLWYMHSDPYINRFFKYLLMFLITMMILVTANNLFQLFIGWEGVGIMSFMLIGWWYGRADANTAALQAILYNRIGDVGFLLAMAWFLFNLNTWELQQIFALNPTNTNLPLTGLLLAATGKSAQFGLHPWLPSAMEGPTPVSALLHSSTMVVAGIFLLIRFYPLTENNKTIQTSMLCLGALTTLFTAICALTQNDIKKIVAFSTSSQLGLMMVTVGINQPHLAFLHICTHAFFKAMLFLCSGSIIHSLNDEQDIRKMGGLYKTLPFTTTALITGSLALTGMPFLTGFYSKDLIIESINTSYTNAWALMITLIATSLTAVYSTRIIYFALLGQPRFPSLILINENNPLLINPIKRLLLGSIFAGFFISNNITPTTIPQMTMPMYLKITAMLVTLLGFIVALELNTATQNLKHTTPSKYFNFSNLLGYFPITMHRMQPLINLLVSQKVASMLLDLVWLENILPKSISSFQMKTSTLISSQKGQVKLYFLSFLITLTLSLIMLYTF</sequence>
<keyword evidence="9" id="KW-0249">Electron transport</keyword>
<feature type="transmembrane region" description="Helical" evidence="16">
    <location>
        <begin position="6"/>
        <end position="27"/>
    </location>
</feature>
<evidence type="ECO:0000256" key="14">
    <source>
        <dbReference type="ARBA" id="ARBA00023136"/>
    </source>
</evidence>
<dbReference type="GO" id="GO:0042773">
    <property type="term" value="P:ATP synthesis coupled electron transport"/>
    <property type="evidence" value="ECO:0007669"/>
    <property type="project" value="InterPro"/>
</dbReference>
<evidence type="ECO:0000256" key="11">
    <source>
        <dbReference type="ARBA" id="ARBA00023027"/>
    </source>
</evidence>
<dbReference type="PANTHER" id="PTHR42829">
    <property type="entry name" value="NADH-UBIQUINONE OXIDOREDUCTASE CHAIN 5"/>
    <property type="match status" value="1"/>
</dbReference>
<evidence type="ECO:0000256" key="10">
    <source>
        <dbReference type="ARBA" id="ARBA00022989"/>
    </source>
</evidence>
<feature type="transmembrane region" description="Helical" evidence="16">
    <location>
        <begin position="172"/>
        <end position="191"/>
    </location>
</feature>
<dbReference type="Pfam" id="PF00662">
    <property type="entry name" value="Proton_antipo_N"/>
    <property type="match status" value="1"/>
</dbReference>
<evidence type="ECO:0000256" key="8">
    <source>
        <dbReference type="ARBA" id="ARBA00022967"/>
    </source>
</evidence>
<feature type="domain" description="NADH:quinone oxidoreductase/Mrp antiporter transmembrane" evidence="17">
    <location>
        <begin position="134"/>
        <end position="418"/>
    </location>
</feature>
<dbReference type="GO" id="GO:0015990">
    <property type="term" value="P:electron transport coupled proton transport"/>
    <property type="evidence" value="ECO:0007669"/>
    <property type="project" value="TreeGrafter"/>
</dbReference>
<feature type="transmembrane region" description="Helical" evidence="16">
    <location>
        <begin position="301"/>
        <end position="319"/>
    </location>
</feature>
<dbReference type="EC" id="7.1.1.2" evidence="2 16"/>
<evidence type="ECO:0000313" key="20">
    <source>
        <dbReference type="EMBL" id="QIP52886.1"/>
    </source>
</evidence>
<feature type="transmembrane region" description="Helical" evidence="16">
    <location>
        <begin position="275"/>
        <end position="294"/>
    </location>
</feature>
<feature type="transmembrane region" description="Helical" evidence="16">
    <location>
        <begin position="245"/>
        <end position="263"/>
    </location>
</feature>
<keyword evidence="4 16" id="KW-0813">Transport</keyword>
<name>A0A6G9DUT7_MYOAG</name>
<evidence type="ECO:0000259" key="18">
    <source>
        <dbReference type="Pfam" id="PF00662"/>
    </source>
</evidence>
<evidence type="ECO:0000256" key="15">
    <source>
        <dbReference type="ARBA" id="ARBA00049551"/>
    </source>
</evidence>
<accession>A0A6G9DUT7</accession>
<comment type="subcellular location">
    <subcellularLocation>
        <location evidence="1">Mitochondrion inner membrane</location>
        <topology evidence="1">Multi-pass membrane protein</topology>
    </subcellularLocation>
</comment>
<evidence type="ECO:0000259" key="19">
    <source>
        <dbReference type="Pfam" id="PF06455"/>
    </source>
</evidence>
<evidence type="ECO:0000256" key="4">
    <source>
        <dbReference type="ARBA" id="ARBA00022448"/>
    </source>
</evidence>
<keyword evidence="12 16" id="KW-0830">Ubiquinone</keyword>
<keyword evidence="7" id="KW-0999">Mitochondrion inner membrane</keyword>
<evidence type="ECO:0000256" key="3">
    <source>
        <dbReference type="ARBA" id="ARBA00021096"/>
    </source>
</evidence>
<dbReference type="GO" id="GO:0003954">
    <property type="term" value="F:NADH dehydrogenase activity"/>
    <property type="evidence" value="ECO:0007669"/>
    <property type="project" value="TreeGrafter"/>
</dbReference>
<gene>
    <name evidence="20" type="primary">ND5</name>
</gene>
<feature type="transmembrane region" description="Helical" evidence="16">
    <location>
        <begin position="117"/>
        <end position="134"/>
    </location>
</feature>